<proteinExistence type="predicted"/>
<comment type="caution">
    <text evidence="2">The sequence shown here is derived from an EMBL/GenBank/DDBJ whole genome shotgun (WGS) entry which is preliminary data.</text>
</comment>
<evidence type="ECO:0000313" key="2">
    <source>
        <dbReference type="EMBL" id="KAI2645196.1"/>
    </source>
</evidence>
<name>A0ABQ8L4S8_LABRO</name>
<dbReference type="EMBL" id="JACTAM010002314">
    <property type="protein sequence ID" value="KAI2645196.1"/>
    <property type="molecule type" value="Genomic_DNA"/>
</dbReference>
<keyword evidence="3" id="KW-1185">Reference proteome</keyword>
<organism evidence="2 3">
    <name type="scientific">Labeo rohita</name>
    <name type="common">Indian major carp</name>
    <name type="synonym">Cyprinus rohita</name>
    <dbReference type="NCBI Taxonomy" id="84645"/>
    <lineage>
        <taxon>Eukaryota</taxon>
        <taxon>Metazoa</taxon>
        <taxon>Chordata</taxon>
        <taxon>Craniata</taxon>
        <taxon>Vertebrata</taxon>
        <taxon>Euteleostomi</taxon>
        <taxon>Actinopterygii</taxon>
        <taxon>Neopterygii</taxon>
        <taxon>Teleostei</taxon>
        <taxon>Ostariophysi</taxon>
        <taxon>Cypriniformes</taxon>
        <taxon>Cyprinidae</taxon>
        <taxon>Labeoninae</taxon>
        <taxon>Labeonini</taxon>
        <taxon>Labeo</taxon>
    </lineage>
</organism>
<accession>A0ABQ8L4S8</accession>
<protein>
    <submittedName>
        <fullName evidence="2">Polyribonucleotide nucleotidyltransferase</fullName>
    </submittedName>
</protein>
<feature type="region of interest" description="Disordered" evidence="1">
    <location>
        <begin position="186"/>
        <end position="206"/>
    </location>
</feature>
<evidence type="ECO:0000256" key="1">
    <source>
        <dbReference type="SAM" id="MobiDB-lite"/>
    </source>
</evidence>
<dbReference type="Proteomes" id="UP000830375">
    <property type="component" value="Unassembled WGS sequence"/>
</dbReference>
<reference evidence="2 3" key="1">
    <citation type="submission" date="2022-01" db="EMBL/GenBank/DDBJ databases">
        <title>A high-quality chromosome-level genome assembly of rohu carp, Labeo rohita.</title>
        <authorList>
            <person name="Arick M.A. II"/>
            <person name="Hsu C.-Y."/>
            <person name="Magbanua Z."/>
            <person name="Pechanova O."/>
            <person name="Grover C."/>
            <person name="Miller E."/>
            <person name="Thrash A."/>
            <person name="Ezzel L."/>
            <person name="Alam S."/>
            <person name="Benzie J."/>
            <person name="Hamilton M."/>
            <person name="Karsi A."/>
            <person name="Lawrence M.L."/>
            <person name="Peterson D.G."/>
        </authorList>
    </citation>
    <scope>NUCLEOTIDE SEQUENCE [LARGE SCALE GENOMIC DNA]</scope>
    <source>
        <strain evidence="3">BAU-BD-2019</strain>
        <tissue evidence="2">Blood</tissue>
    </source>
</reference>
<sequence length="206" mass="22817">MSVWHGLPFMAAKQEVTSEAAEGAATVSQWEMGSSRLLSFKKLMTTVAVVSYKYPEQAALTLEFIQKHNSRRNKYTGGGWAPWRLMQGRHRRKRRYASRADQGAMAEHTVWYAMAGQGARGAMPEHTVHYAMAGQGVQGAMAECTVQVTMVDPGAQEAMAEYTVQTAMAGQGVRKAMAEYTVRMAKEDQEGSHPPQNFSWGNLGYF</sequence>
<evidence type="ECO:0000313" key="3">
    <source>
        <dbReference type="Proteomes" id="UP000830375"/>
    </source>
</evidence>
<gene>
    <name evidence="2" type="ORF">H4Q32_026677</name>
</gene>